<evidence type="ECO:0000313" key="5">
    <source>
        <dbReference type="Proteomes" id="UP000313359"/>
    </source>
</evidence>
<dbReference type="OrthoDB" id="2802569at2759"/>
<name>A0A5C2RNQ3_9APHY</name>
<dbReference type="GO" id="GO:0006508">
    <property type="term" value="P:proteolysis"/>
    <property type="evidence" value="ECO:0007669"/>
    <property type="project" value="InterPro"/>
</dbReference>
<dbReference type="EMBL" id="ML122409">
    <property type="protein sequence ID" value="RPD52155.1"/>
    <property type="molecule type" value="Genomic_DNA"/>
</dbReference>
<keyword evidence="1" id="KW-0645">Protease</keyword>
<feature type="non-terminal residue" evidence="4">
    <location>
        <position position="1"/>
    </location>
</feature>
<accession>A0A5C2RNQ3</accession>
<reference evidence="4" key="1">
    <citation type="journal article" date="2018" name="Genome Biol. Evol.">
        <title>Genomics and development of Lentinus tigrinus, a white-rot wood-decaying mushroom with dimorphic fruiting bodies.</title>
        <authorList>
            <person name="Wu B."/>
            <person name="Xu Z."/>
            <person name="Knudson A."/>
            <person name="Carlson A."/>
            <person name="Chen N."/>
            <person name="Kovaka S."/>
            <person name="LaButti K."/>
            <person name="Lipzen A."/>
            <person name="Pennachio C."/>
            <person name="Riley R."/>
            <person name="Schakwitz W."/>
            <person name="Umezawa K."/>
            <person name="Ohm R.A."/>
            <person name="Grigoriev I.V."/>
            <person name="Nagy L.G."/>
            <person name="Gibbons J."/>
            <person name="Hibbett D."/>
        </authorList>
    </citation>
    <scope>NUCLEOTIDE SEQUENCE [LARGE SCALE GENOMIC DNA]</scope>
    <source>
        <strain evidence="4">ALCF2SS1-6</strain>
    </source>
</reference>
<gene>
    <name evidence="4" type="ORF">L227DRAFT_467305</name>
</gene>
<dbReference type="SUPFAM" id="SSF50630">
    <property type="entry name" value="Acid proteases"/>
    <property type="match status" value="1"/>
</dbReference>
<protein>
    <recommendedName>
        <fullName evidence="3">Peptidase A2 domain-containing protein</fullName>
    </recommendedName>
</protein>
<dbReference type="STRING" id="1328759.A0A5C2RNQ3"/>
<dbReference type="CDD" id="cd00303">
    <property type="entry name" value="retropepsin_like"/>
    <property type="match status" value="1"/>
</dbReference>
<evidence type="ECO:0000256" key="2">
    <source>
        <dbReference type="ARBA" id="ARBA00022801"/>
    </source>
</evidence>
<dbReference type="Gene3D" id="2.40.70.10">
    <property type="entry name" value="Acid Proteases"/>
    <property type="match status" value="1"/>
</dbReference>
<dbReference type="AlphaFoldDB" id="A0A5C2RNQ3"/>
<evidence type="ECO:0000259" key="3">
    <source>
        <dbReference type="PROSITE" id="PS50175"/>
    </source>
</evidence>
<keyword evidence="1" id="KW-0064">Aspartyl protease</keyword>
<feature type="non-terminal residue" evidence="4">
    <location>
        <position position="82"/>
    </location>
</feature>
<dbReference type="InterPro" id="IPR021109">
    <property type="entry name" value="Peptidase_aspartic_dom_sf"/>
</dbReference>
<evidence type="ECO:0000313" key="4">
    <source>
        <dbReference type="EMBL" id="RPD52155.1"/>
    </source>
</evidence>
<dbReference type="Proteomes" id="UP000313359">
    <property type="component" value="Unassembled WGS sequence"/>
</dbReference>
<feature type="domain" description="Peptidase A2" evidence="3">
    <location>
        <begin position="5"/>
        <end position="18"/>
    </location>
</feature>
<sequence length="82" mass="8948">KDVGVSALFDTGADVSIIHSRLVKKHALPTTRLPVALRFRNADNTINTSGQITERIEGDFLFAGQSFPTDFYVAEIGVNDVI</sequence>
<keyword evidence="5" id="KW-1185">Reference proteome</keyword>
<dbReference type="GO" id="GO:0004190">
    <property type="term" value="F:aspartic-type endopeptidase activity"/>
    <property type="evidence" value="ECO:0007669"/>
    <property type="project" value="UniProtKB-KW"/>
</dbReference>
<dbReference type="PROSITE" id="PS00141">
    <property type="entry name" value="ASP_PROTEASE"/>
    <property type="match status" value="1"/>
</dbReference>
<dbReference type="InterPro" id="IPR001969">
    <property type="entry name" value="Aspartic_peptidase_AS"/>
</dbReference>
<organism evidence="4 5">
    <name type="scientific">Lentinus tigrinus ALCF2SS1-6</name>
    <dbReference type="NCBI Taxonomy" id="1328759"/>
    <lineage>
        <taxon>Eukaryota</taxon>
        <taxon>Fungi</taxon>
        <taxon>Dikarya</taxon>
        <taxon>Basidiomycota</taxon>
        <taxon>Agaricomycotina</taxon>
        <taxon>Agaricomycetes</taxon>
        <taxon>Polyporales</taxon>
        <taxon>Polyporaceae</taxon>
        <taxon>Lentinus</taxon>
    </lineage>
</organism>
<keyword evidence="2" id="KW-0378">Hydrolase</keyword>
<proteinExistence type="predicted"/>
<evidence type="ECO:0000256" key="1">
    <source>
        <dbReference type="ARBA" id="ARBA00022750"/>
    </source>
</evidence>
<dbReference type="InterPro" id="IPR001995">
    <property type="entry name" value="Peptidase_A2_cat"/>
</dbReference>
<dbReference type="Pfam" id="PF13650">
    <property type="entry name" value="Asp_protease_2"/>
    <property type="match status" value="1"/>
</dbReference>
<dbReference type="PROSITE" id="PS50175">
    <property type="entry name" value="ASP_PROT_RETROV"/>
    <property type="match status" value="1"/>
</dbReference>